<dbReference type="SUPFAM" id="SSF51445">
    <property type="entry name" value="(Trans)glycosidases"/>
    <property type="match status" value="1"/>
</dbReference>
<sequence>ISAGRSFLLAKLFAAAMAFNWQLLLFAFAAGCLLYPLKQALEVPPQLPSFAARRLAWSAEPALDVRAKGPAVSVATGELRVNGQPFGKLPGKVVGVGGFLHGSLAKAMNFEAFRTWGLDQLPWALKQAERTNMMVVAGLDMSRDPTKYQGPENCADMCASQWWANELHRILGKVGQYASHPRILWWLVGNELETPINNQGGNDCVFKRINWVAQKLKAADPERPVGTAIAGIAQPKVERMAKFCPDLDILGTNIYGNDIWDVGAQLRRYGWHKPWAFTECGTLGAWQVPKTSWGGLMEPLTSTSKGQYLDRGLQMCKADDQCVGFFAFLWGWKWEKTGTWFGMLDNWKAVSTVPGGILNDMGQPLFDEISPQSAWPMQLRVHLEGADVHGPNSTTCGQLGFSAEKGAVVPVDLRVVAPYMQEPNKVWMEWYVTPETSVNAKSDGNVPEEQLNIIPNAVHYCKNGFRGLVQTSHLKEGSYRLYGFARRNRFQDQTMREAAASIAFQVGRQHCETAKNGSTCDTAVKLARTATRRMGVATWPTAGLTVASHYEEFQAALHVNHQGDCPAPCSPQIPKNFTGTCDGAAQVSAHDADVRDLFFFDVPKHKPKPCKDAEWGEDCYWAVKWLLKTGIHTMPEAFPELSKAPSAAEAQQALYVRAKNGCRRPCPPGNETKQNLIQLK</sequence>
<keyword evidence="1" id="KW-0812">Transmembrane</keyword>
<dbReference type="AlphaFoldDB" id="A0AA36I1M8"/>
<dbReference type="InterPro" id="IPR017853">
    <property type="entry name" value="GH"/>
</dbReference>
<feature type="transmembrane region" description="Helical" evidence="1">
    <location>
        <begin position="12"/>
        <end position="37"/>
    </location>
</feature>
<evidence type="ECO:0000313" key="2">
    <source>
        <dbReference type="EMBL" id="CAJ1378592.1"/>
    </source>
</evidence>
<accession>A0AA36I1M8</accession>
<keyword evidence="1" id="KW-1133">Transmembrane helix</keyword>
<gene>
    <name evidence="2" type="ORF">EVOR1521_LOCUS7092</name>
</gene>
<evidence type="ECO:0000313" key="3">
    <source>
        <dbReference type="Proteomes" id="UP001178507"/>
    </source>
</evidence>
<reference evidence="2" key="1">
    <citation type="submission" date="2023-08" db="EMBL/GenBank/DDBJ databases">
        <authorList>
            <person name="Chen Y."/>
            <person name="Shah S."/>
            <person name="Dougan E. K."/>
            <person name="Thang M."/>
            <person name="Chan C."/>
        </authorList>
    </citation>
    <scope>NUCLEOTIDE SEQUENCE</scope>
</reference>
<comment type="caution">
    <text evidence="2">The sequence shown here is derived from an EMBL/GenBank/DDBJ whole genome shotgun (WGS) entry which is preliminary data.</text>
</comment>
<dbReference type="Proteomes" id="UP001178507">
    <property type="component" value="Unassembled WGS sequence"/>
</dbReference>
<dbReference type="EMBL" id="CAUJNA010000557">
    <property type="protein sequence ID" value="CAJ1378592.1"/>
    <property type="molecule type" value="Genomic_DNA"/>
</dbReference>
<organism evidence="2 3">
    <name type="scientific">Effrenium voratum</name>
    <dbReference type="NCBI Taxonomy" id="2562239"/>
    <lineage>
        <taxon>Eukaryota</taxon>
        <taxon>Sar</taxon>
        <taxon>Alveolata</taxon>
        <taxon>Dinophyceae</taxon>
        <taxon>Suessiales</taxon>
        <taxon>Symbiodiniaceae</taxon>
        <taxon>Effrenium</taxon>
    </lineage>
</organism>
<dbReference type="Gene3D" id="3.20.20.80">
    <property type="entry name" value="Glycosidases"/>
    <property type="match status" value="1"/>
</dbReference>
<protein>
    <submittedName>
        <fullName evidence="2">Uncharacterized protein</fullName>
    </submittedName>
</protein>
<name>A0AA36I1M8_9DINO</name>
<feature type="non-terminal residue" evidence="2">
    <location>
        <position position="1"/>
    </location>
</feature>
<proteinExistence type="predicted"/>
<evidence type="ECO:0000256" key="1">
    <source>
        <dbReference type="SAM" id="Phobius"/>
    </source>
</evidence>
<keyword evidence="1" id="KW-0472">Membrane</keyword>
<keyword evidence="3" id="KW-1185">Reference proteome</keyword>